<protein>
    <submittedName>
        <fullName evidence="6">LysR family transcriptional regulator</fullName>
    </submittedName>
</protein>
<evidence type="ECO:0000313" key="7">
    <source>
        <dbReference type="Proteomes" id="UP000252479"/>
    </source>
</evidence>
<dbReference type="InterPro" id="IPR036388">
    <property type="entry name" value="WH-like_DNA-bd_sf"/>
</dbReference>
<evidence type="ECO:0000313" key="6">
    <source>
        <dbReference type="EMBL" id="RCS72204.1"/>
    </source>
</evidence>
<evidence type="ECO:0000256" key="4">
    <source>
        <dbReference type="ARBA" id="ARBA00023163"/>
    </source>
</evidence>
<organism evidence="6 7">
    <name type="scientific">Vibrio casei</name>
    <dbReference type="NCBI Taxonomy" id="673372"/>
    <lineage>
        <taxon>Bacteria</taxon>
        <taxon>Pseudomonadati</taxon>
        <taxon>Pseudomonadota</taxon>
        <taxon>Gammaproteobacteria</taxon>
        <taxon>Vibrionales</taxon>
        <taxon>Vibrionaceae</taxon>
        <taxon>Vibrio</taxon>
    </lineage>
</organism>
<comment type="similarity">
    <text evidence="1">Belongs to the LysR transcriptional regulatory family.</text>
</comment>
<dbReference type="Pfam" id="PF03466">
    <property type="entry name" value="LysR_substrate"/>
    <property type="match status" value="1"/>
</dbReference>
<dbReference type="NCBIfam" id="NF008294">
    <property type="entry name" value="PRK11074.1"/>
    <property type="match status" value="1"/>
</dbReference>
<dbReference type="InterPro" id="IPR000847">
    <property type="entry name" value="LysR_HTH_N"/>
</dbReference>
<dbReference type="GeneID" id="303187350"/>
<dbReference type="RefSeq" id="WP_086959126.1">
    <property type="nucleotide sequence ID" value="NZ_FUKS01000008.1"/>
</dbReference>
<dbReference type="Proteomes" id="UP000252479">
    <property type="component" value="Unassembled WGS sequence"/>
</dbReference>
<dbReference type="InterPro" id="IPR005119">
    <property type="entry name" value="LysR_subst-bd"/>
</dbReference>
<comment type="caution">
    <text evidence="6">The sequence shown here is derived from an EMBL/GenBank/DDBJ whole genome shotgun (WGS) entry which is preliminary data.</text>
</comment>
<dbReference type="PROSITE" id="PS50931">
    <property type="entry name" value="HTH_LYSR"/>
    <property type="match status" value="1"/>
</dbReference>
<evidence type="ECO:0000256" key="1">
    <source>
        <dbReference type="ARBA" id="ARBA00009437"/>
    </source>
</evidence>
<dbReference type="EMBL" id="QPGL01000001">
    <property type="protein sequence ID" value="RCS72204.1"/>
    <property type="molecule type" value="Genomic_DNA"/>
</dbReference>
<evidence type="ECO:0000256" key="3">
    <source>
        <dbReference type="ARBA" id="ARBA00023125"/>
    </source>
</evidence>
<evidence type="ECO:0000256" key="2">
    <source>
        <dbReference type="ARBA" id="ARBA00023015"/>
    </source>
</evidence>
<dbReference type="Pfam" id="PF00126">
    <property type="entry name" value="HTH_1"/>
    <property type="match status" value="1"/>
</dbReference>
<dbReference type="PANTHER" id="PTHR30126:SF18">
    <property type="entry name" value="LYSR FAMILY TRANSCRIPTIONAL REGULATOR"/>
    <property type="match status" value="1"/>
</dbReference>
<keyword evidence="4" id="KW-0804">Transcription</keyword>
<dbReference type="GO" id="GO:0000976">
    <property type="term" value="F:transcription cis-regulatory region binding"/>
    <property type="evidence" value="ECO:0007669"/>
    <property type="project" value="TreeGrafter"/>
</dbReference>
<reference evidence="6 7" key="1">
    <citation type="journal article" date="2017" name="Elife">
        <title>Extensive horizontal gene transfer in cheese-associated bacteria.</title>
        <authorList>
            <person name="Bonham K.S."/>
            <person name="Wolfe B.E."/>
            <person name="Dutton R.J."/>
        </authorList>
    </citation>
    <scope>NUCLEOTIDE SEQUENCE [LARGE SCALE GENOMIC DNA]</scope>
    <source>
        <strain evidence="6 7">JB196</strain>
    </source>
</reference>
<name>A0A368LJX9_9VIBR</name>
<evidence type="ECO:0000259" key="5">
    <source>
        <dbReference type="PROSITE" id="PS50931"/>
    </source>
</evidence>
<feature type="domain" description="HTH lysR-type" evidence="5">
    <location>
        <begin position="1"/>
        <end position="59"/>
    </location>
</feature>
<dbReference type="GO" id="GO:0003700">
    <property type="term" value="F:DNA-binding transcription factor activity"/>
    <property type="evidence" value="ECO:0007669"/>
    <property type="project" value="InterPro"/>
</dbReference>
<dbReference type="FunFam" id="1.10.10.10:FF:000001">
    <property type="entry name" value="LysR family transcriptional regulator"/>
    <property type="match status" value="1"/>
</dbReference>
<dbReference type="AlphaFoldDB" id="A0A368LJX9"/>
<accession>A0A368LJX9</accession>
<dbReference type="Gene3D" id="1.10.10.10">
    <property type="entry name" value="Winged helix-like DNA-binding domain superfamily/Winged helix DNA-binding domain"/>
    <property type="match status" value="1"/>
</dbReference>
<dbReference type="InterPro" id="IPR036390">
    <property type="entry name" value="WH_DNA-bd_sf"/>
</dbReference>
<dbReference type="Gene3D" id="3.40.190.290">
    <property type="match status" value="1"/>
</dbReference>
<dbReference type="SUPFAM" id="SSF53850">
    <property type="entry name" value="Periplasmic binding protein-like II"/>
    <property type="match status" value="1"/>
</dbReference>
<gene>
    <name evidence="6" type="ORF">CIK83_00390</name>
</gene>
<dbReference type="SUPFAM" id="SSF46785">
    <property type="entry name" value="Winged helix' DNA-binding domain"/>
    <property type="match status" value="1"/>
</dbReference>
<keyword evidence="7" id="KW-1185">Reference proteome</keyword>
<keyword evidence="3" id="KW-0238">DNA-binding</keyword>
<proteinExistence type="inferred from homology"/>
<keyword evidence="2" id="KW-0805">Transcription regulation</keyword>
<sequence length="299" mass="34044">MYSKQSLQMLDTVARMGSFTAAAEQLHKVPSAISYAVRQVEKELGVKLFHRLTRKVELTEAGEHFIKEARQLLRQMEEVKAQTKRVESGYHKTVKLTLDNIVKLEQLKPLIEDFYNTFDYAELQINMEVFNGSWEAISEGRADVVIGATSAIPVSGDYGVKPMGSIDWAYVMAADHPLASQSELTDEDLAAIPAICLDDTSTILPKRHTWHSAQQRRLLLPNWFSAIECLKNKVGMGYMPRHMATFFIEQGDLIEVNLTGDKPLSACCLVWRKNQDNKLVEWLIDYLGDSQKMYQDWLK</sequence>
<dbReference type="PANTHER" id="PTHR30126">
    <property type="entry name" value="HTH-TYPE TRANSCRIPTIONAL REGULATOR"/>
    <property type="match status" value="1"/>
</dbReference>